<name>A0A9X6SR40_BACCE</name>
<gene>
    <name evidence="1" type="ORF">CON36_37655</name>
</gene>
<dbReference type="Proteomes" id="UP000219922">
    <property type="component" value="Unassembled WGS sequence"/>
</dbReference>
<comment type="caution">
    <text evidence="1">The sequence shown here is derived from an EMBL/GenBank/DDBJ whole genome shotgun (WGS) entry which is preliminary data.</text>
</comment>
<accession>A0A9X6SR40</accession>
<evidence type="ECO:0000313" key="1">
    <source>
        <dbReference type="EMBL" id="PDZ93733.1"/>
    </source>
</evidence>
<reference evidence="1 2" key="1">
    <citation type="submission" date="2017-09" db="EMBL/GenBank/DDBJ databases">
        <title>Large-scale bioinformatics analysis of Bacillus genomes uncovers conserved roles of natural products in bacterial physiology.</title>
        <authorList>
            <consortium name="Agbiome Team Llc"/>
            <person name="Bleich R.M."/>
            <person name="Grubbs K.J."/>
            <person name="Santa Maria K.C."/>
            <person name="Allen S.E."/>
            <person name="Farag S."/>
            <person name="Shank E.A."/>
            <person name="Bowers A."/>
        </authorList>
    </citation>
    <scope>NUCLEOTIDE SEQUENCE [LARGE SCALE GENOMIC DNA]</scope>
    <source>
        <strain evidence="1 2">AFS092789</strain>
    </source>
</reference>
<protein>
    <submittedName>
        <fullName evidence="1">Uncharacterized protein</fullName>
    </submittedName>
</protein>
<sequence>MKSELKMKKQNIIQNFYNVIHLTGSIAIVPHEPIAGKDVWFQPIANVAPYLPPRLITVENEDLIFKGLGVFKGSLNMYPYYHFTLFHMGDAQAVEEYDYFS</sequence>
<dbReference type="AlphaFoldDB" id="A0A9X6SR40"/>
<proteinExistence type="predicted"/>
<evidence type="ECO:0000313" key="2">
    <source>
        <dbReference type="Proteomes" id="UP000219922"/>
    </source>
</evidence>
<dbReference type="EMBL" id="NVMX01000497">
    <property type="protein sequence ID" value="PDZ93733.1"/>
    <property type="molecule type" value="Genomic_DNA"/>
</dbReference>
<organism evidence="1 2">
    <name type="scientific">Bacillus cereus</name>
    <dbReference type="NCBI Taxonomy" id="1396"/>
    <lineage>
        <taxon>Bacteria</taxon>
        <taxon>Bacillati</taxon>
        <taxon>Bacillota</taxon>
        <taxon>Bacilli</taxon>
        <taxon>Bacillales</taxon>
        <taxon>Bacillaceae</taxon>
        <taxon>Bacillus</taxon>
        <taxon>Bacillus cereus group</taxon>
    </lineage>
</organism>
<feature type="non-terminal residue" evidence="1">
    <location>
        <position position="101"/>
    </location>
</feature>